<evidence type="ECO:0000256" key="4">
    <source>
        <dbReference type="ARBA" id="ARBA00023125"/>
    </source>
</evidence>
<protein>
    <recommendedName>
        <fullName evidence="7">Response regulatory domain-containing protein</fullName>
    </recommendedName>
</protein>
<evidence type="ECO:0000256" key="3">
    <source>
        <dbReference type="ARBA" id="ARBA00023015"/>
    </source>
</evidence>
<dbReference type="InterPro" id="IPR011006">
    <property type="entry name" value="CheY-like_superfamily"/>
</dbReference>
<dbReference type="GO" id="GO:0000976">
    <property type="term" value="F:transcription cis-regulatory region binding"/>
    <property type="evidence" value="ECO:0007669"/>
    <property type="project" value="TreeGrafter"/>
</dbReference>
<dbReference type="PROSITE" id="PS50110">
    <property type="entry name" value="RESPONSE_REGULATORY"/>
    <property type="match status" value="1"/>
</dbReference>
<dbReference type="Gene3D" id="3.40.50.2300">
    <property type="match status" value="1"/>
</dbReference>
<dbReference type="SUPFAM" id="SSF52172">
    <property type="entry name" value="CheY-like"/>
    <property type="match status" value="1"/>
</dbReference>
<keyword evidence="2" id="KW-0902">Two-component regulatory system</keyword>
<evidence type="ECO:0000313" key="9">
    <source>
        <dbReference type="Proteomes" id="UP000027746"/>
    </source>
</evidence>
<dbReference type="InterPro" id="IPR001789">
    <property type="entry name" value="Sig_transdc_resp-reg_receiver"/>
</dbReference>
<dbReference type="GO" id="GO:0005829">
    <property type="term" value="C:cytosol"/>
    <property type="evidence" value="ECO:0007669"/>
    <property type="project" value="TreeGrafter"/>
</dbReference>
<dbReference type="Proteomes" id="UP000027746">
    <property type="component" value="Unassembled WGS sequence"/>
</dbReference>
<feature type="domain" description="Response regulatory" evidence="7">
    <location>
        <begin position="2"/>
        <end position="121"/>
    </location>
</feature>
<organism evidence="8 9">
    <name type="scientific">Pseudosulfitobacter pseudonitzschiae</name>
    <dbReference type="NCBI Taxonomy" id="1402135"/>
    <lineage>
        <taxon>Bacteria</taxon>
        <taxon>Pseudomonadati</taxon>
        <taxon>Pseudomonadota</taxon>
        <taxon>Alphaproteobacteria</taxon>
        <taxon>Rhodobacterales</taxon>
        <taxon>Roseobacteraceae</taxon>
        <taxon>Pseudosulfitobacter</taxon>
    </lineage>
</organism>
<name>A0A073J185_9RHOB</name>
<dbReference type="InterPro" id="IPR039420">
    <property type="entry name" value="WalR-like"/>
</dbReference>
<dbReference type="RefSeq" id="WP_051694289.1">
    <property type="nucleotide sequence ID" value="NZ_CP054599.1"/>
</dbReference>
<dbReference type="OrthoDB" id="7326651at2"/>
<sequence>MRILAVDDNPFILDFLPAILQKTDFPDVSVAASGPQALDILAEAEAPFDCLLLDIEMPEMDGITLCRRIRSMDAYHNTPILMLTLKSDPVSIEQAFAAGANDYLTKPFEIKEMATRLRVAKRMTETSDKAPRLNPNTMTKNGLPGIHKFGLEDPVYVLGVNQLVLPFSLGNYLSQLSRSNLKICQAFAVKIDDIDALYRNGTSREFVGAIAAAAQAIAEVVDRTQLLMAYAGDGTILGIVTEERPPVWHELEDRLQSALDNMDLRDDDGRQMKVTLSVGRPVHPSANKTQRVKFTFDRVIRLAEARQATKFKATENEVHSL</sequence>
<proteinExistence type="predicted"/>
<dbReference type="PANTHER" id="PTHR48111">
    <property type="entry name" value="REGULATOR OF RPOS"/>
    <property type="match status" value="1"/>
</dbReference>
<keyword evidence="3" id="KW-0805">Transcription regulation</keyword>
<accession>A0A073J185</accession>
<keyword evidence="9" id="KW-1185">Reference proteome</keyword>
<dbReference type="EMBL" id="JAMD01000005">
    <property type="protein sequence ID" value="KEJ95764.1"/>
    <property type="molecule type" value="Genomic_DNA"/>
</dbReference>
<comment type="caution">
    <text evidence="8">The sequence shown here is derived from an EMBL/GenBank/DDBJ whole genome shotgun (WGS) entry which is preliminary data.</text>
</comment>
<keyword evidence="5" id="KW-0804">Transcription</keyword>
<dbReference type="PANTHER" id="PTHR48111:SF1">
    <property type="entry name" value="TWO-COMPONENT RESPONSE REGULATOR ORR33"/>
    <property type="match status" value="1"/>
</dbReference>
<evidence type="ECO:0000256" key="2">
    <source>
        <dbReference type="ARBA" id="ARBA00023012"/>
    </source>
</evidence>
<dbReference type="Pfam" id="PF00072">
    <property type="entry name" value="Response_reg"/>
    <property type="match status" value="1"/>
</dbReference>
<evidence type="ECO:0000259" key="7">
    <source>
        <dbReference type="PROSITE" id="PS50110"/>
    </source>
</evidence>
<keyword evidence="4" id="KW-0238">DNA-binding</keyword>
<evidence type="ECO:0000256" key="6">
    <source>
        <dbReference type="PROSITE-ProRule" id="PRU00169"/>
    </source>
</evidence>
<gene>
    <name evidence="8" type="ORF">SUH3_19835</name>
</gene>
<dbReference type="GeneID" id="68869493"/>
<evidence type="ECO:0000313" key="8">
    <source>
        <dbReference type="EMBL" id="KEJ95764.1"/>
    </source>
</evidence>
<evidence type="ECO:0000256" key="5">
    <source>
        <dbReference type="ARBA" id="ARBA00023163"/>
    </source>
</evidence>
<dbReference type="GO" id="GO:0006355">
    <property type="term" value="P:regulation of DNA-templated transcription"/>
    <property type="evidence" value="ECO:0007669"/>
    <property type="project" value="TreeGrafter"/>
</dbReference>
<dbReference type="GO" id="GO:0032993">
    <property type="term" value="C:protein-DNA complex"/>
    <property type="evidence" value="ECO:0007669"/>
    <property type="project" value="TreeGrafter"/>
</dbReference>
<feature type="modified residue" description="4-aspartylphosphate" evidence="6">
    <location>
        <position position="54"/>
    </location>
</feature>
<dbReference type="AlphaFoldDB" id="A0A073J185"/>
<dbReference type="SMART" id="SM00448">
    <property type="entry name" value="REC"/>
    <property type="match status" value="1"/>
</dbReference>
<keyword evidence="1 6" id="KW-0597">Phosphoprotein</keyword>
<dbReference type="CDD" id="cd17574">
    <property type="entry name" value="REC_OmpR"/>
    <property type="match status" value="1"/>
</dbReference>
<reference evidence="8 9" key="1">
    <citation type="submission" date="2014-01" db="EMBL/GenBank/DDBJ databases">
        <title>Sulfitobacter sp. H3 (MCCC 1A00686) Genome Sequencing.</title>
        <authorList>
            <person name="Lai Q."/>
            <person name="Hong Z."/>
        </authorList>
    </citation>
    <scope>NUCLEOTIDE SEQUENCE [LARGE SCALE GENOMIC DNA]</scope>
    <source>
        <strain evidence="8 9">H3</strain>
    </source>
</reference>
<evidence type="ECO:0000256" key="1">
    <source>
        <dbReference type="ARBA" id="ARBA00022553"/>
    </source>
</evidence>
<dbReference type="GO" id="GO:0000156">
    <property type="term" value="F:phosphorelay response regulator activity"/>
    <property type="evidence" value="ECO:0007669"/>
    <property type="project" value="TreeGrafter"/>
</dbReference>